<evidence type="ECO:0000256" key="1">
    <source>
        <dbReference type="SAM" id="Phobius"/>
    </source>
</evidence>
<dbReference type="PANTHER" id="PTHR15193:SF1">
    <property type="entry name" value="CD83 ANTIGEN"/>
    <property type="match status" value="1"/>
</dbReference>
<dbReference type="OrthoDB" id="9422899at2759"/>
<dbReference type="InterPro" id="IPR013783">
    <property type="entry name" value="Ig-like_fold"/>
</dbReference>
<reference evidence="4" key="1">
    <citation type="journal article" date="2023" name="Science">
        <title>Genome structures resolve the early diversification of teleost fishes.</title>
        <authorList>
            <person name="Parey E."/>
            <person name="Louis A."/>
            <person name="Montfort J."/>
            <person name="Bouchez O."/>
            <person name="Roques C."/>
            <person name="Iampietro C."/>
            <person name="Lluch J."/>
            <person name="Castinel A."/>
            <person name="Donnadieu C."/>
            <person name="Desvignes T."/>
            <person name="Floi Bucao C."/>
            <person name="Jouanno E."/>
            <person name="Wen M."/>
            <person name="Mejri S."/>
            <person name="Dirks R."/>
            <person name="Jansen H."/>
            <person name="Henkel C."/>
            <person name="Chen W.J."/>
            <person name="Zahm M."/>
            <person name="Cabau C."/>
            <person name="Klopp C."/>
            <person name="Thompson A.W."/>
            <person name="Robinson-Rechavi M."/>
            <person name="Braasch I."/>
            <person name="Lecointre G."/>
            <person name="Bobe J."/>
            <person name="Postlethwait J.H."/>
            <person name="Berthelot C."/>
            <person name="Roest Crollius H."/>
            <person name="Guiguen Y."/>
        </authorList>
    </citation>
    <scope>NUCLEOTIDE SEQUENCE</scope>
    <source>
        <strain evidence="4">Concon-B</strain>
    </source>
</reference>
<keyword evidence="5" id="KW-1185">Reference proteome</keyword>
<dbReference type="EMBL" id="JAFJMO010000001">
    <property type="protein sequence ID" value="KAJ8288221.1"/>
    <property type="molecule type" value="Genomic_DNA"/>
</dbReference>
<sequence length="214" mass="23559">MMLALHVLLFICVSSRVAVSTSLEIQSSCGEDSVLKCAATPKPGVQYRDVRWHRVSTELPYEAVGMLTKQLKNNSTVQKFRGFERTAQLFSDSLDLLLPNVTSQDSGKYLCFLAAPVGEQNIEGLVFLKVSGCPIESAQKDVLFEVIVCVSLVLALSMCYICWACLKNISILKSKKKGSAHQTLKAPFQKKNLKLIYTPGLDSLGPSSYHHVCV</sequence>
<keyword evidence="1" id="KW-0812">Transmembrane</keyword>
<dbReference type="InterPro" id="IPR007110">
    <property type="entry name" value="Ig-like_dom"/>
</dbReference>
<name>A0A9Q1E204_CONCO</name>
<feature type="chain" id="PRO_5040288811" description="Ig-like domain-containing protein" evidence="2">
    <location>
        <begin position="21"/>
        <end position="214"/>
    </location>
</feature>
<feature type="signal peptide" evidence="2">
    <location>
        <begin position="1"/>
        <end position="20"/>
    </location>
</feature>
<evidence type="ECO:0000259" key="3">
    <source>
        <dbReference type="PROSITE" id="PS50835"/>
    </source>
</evidence>
<keyword evidence="2" id="KW-0732">Signal</keyword>
<dbReference type="InterPro" id="IPR036179">
    <property type="entry name" value="Ig-like_dom_sf"/>
</dbReference>
<proteinExistence type="predicted"/>
<feature type="transmembrane region" description="Helical" evidence="1">
    <location>
        <begin position="142"/>
        <end position="166"/>
    </location>
</feature>
<organism evidence="4 5">
    <name type="scientific">Conger conger</name>
    <name type="common">Conger eel</name>
    <name type="synonym">Muraena conger</name>
    <dbReference type="NCBI Taxonomy" id="82655"/>
    <lineage>
        <taxon>Eukaryota</taxon>
        <taxon>Metazoa</taxon>
        <taxon>Chordata</taxon>
        <taxon>Craniata</taxon>
        <taxon>Vertebrata</taxon>
        <taxon>Euteleostomi</taxon>
        <taxon>Actinopterygii</taxon>
        <taxon>Neopterygii</taxon>
        <taxon>Teleostei</taxon>
        <taxon>Anguilliformes</taxon>
        <taxon>Congridae</taxon>
        <taxon>Conger</taxon>
    </lineage>
</organism>
<comment type="caution">
    <text evidence="4">The sequence shown here is derived from an EMBL/GenBank/DDBJ whole genome shotgun (WGS) entry which is preliminary data.</text>
</comment>
<evidence type="ECO:0000256" key="2">
    <source>
        <dbReference type="SAM" id="SignalP"/>
    </source>
</evidence>
<dbReference type="PROSITE" id="PS50835">
    <property type="entry name" value="IG_LIKE"/>
    <property type="match status" value="1"/>
</dbReference>
<keyword evidence="1" id="KW-1133">Transmembrane helix</keyword>
<accession>A0A9Q1E204</accession>
<dbReference type="Proteomes" id="UP001152803">
    <property type="component" value="Unassembled WGS sequence"/>
</dbReference>
<evidence type="ECO:0000313" key="4">
    <source>
        <dbReference type="EMBL" id="KAJ8288221.1"/>
    </source>
</evidence>
<protein>
    <recommendedName>
        <fullName evidence="3">Ig-like domain-containing protein</fullName>
    </recommendedName>
</protein>
<dbReference type="AlphaFoldDB" id="A0A9Q1E204"/>
<evidence type="ECO:0000313" key="5">
    <source>
        <dbReference type="Proteomes" id="UP001152803"/>
    </source>
</evidence>
<dbReference type="InterPro" id="IPR003599">
    <property type="entry name" value="Ig_sub"/>
</dbReference>
<dbReference type="Gene3D" id="2.60.40.10">
    <property type="entry name" value="Immunoglobulins"/>
    <property type="match status" value="1"/>
</dbReference>
<dbReference type="SMART" id="SM00409">
    <property type="entry name" value="IG"/>
    <property type="match status" value="1"/>
</dbReference>
<dbReference type="SUPFAM" id="SSF48726">
    <property type="entry name" value="Immunoglobulin"/>
    <property type="match status" value="1"/>
</dbReference>
<dbReference type="PANTHER" id="PTHR15193">
    <property type="entry name" value="CD83 ANTIGEN"/>
    <property type="match status" value="1"/>
</dbReference>
<gene>
    <name evidence="4" type="ORF">COCON_G00008800</name>
</gene>
<keyword evidence="1" id="KW-0472">Membrane</keyword>
<feature type="domain" description="Ig-like" evidence="3">
    <location>
        <begin position="15"/>
        <end position="123"/>
    </location>
</feature>